<dbReference type="EMBL" id="NLAX01000701">
    <property type="protein sequence ID" value="PKS07126.1"/>
    <property type="molecule type" value="Genomic_DNA"/>
</dbReference>
<dbReference type="Gene3D" id="3.40.50.1820">
    <property type="entry name" value="alpha/beta hydrolase"/>
    <property type="match status" value="1"/>
</dbReference>
<dbReference type="VEuPathDB" id="FungiDB:jhhlp_005726"/>
<dbReference type="InterPro" id="IPR013094">
    <property type="entry name" value="AB_hydrolase_3"/>
</dbReference>
<dbReference type="PANTHER" id="PTHR48081">
    <property type="entry name" value="AB HYDROLASE SUPERFAMILY PROTEIN C4A8.06C"/>
    <property type="match status" value="1"/>
</dbReference>
<comment type="caution">
    <text evidence="3">The sequence shown here is derived from an EMBL/GenBank/DDBJ whole genome shotgun (WGS) entry which is preliminary data.</text>
</comment>
<dbReference type="OrthoDB" id="408631at2759"/>
<dbReference type="InterPro" id="IPR050300">
    <property type="entry name" value="GDXG_lipolytic_enzyme"/>
</dbReference>
<keyword evidence="4" id="KW-1185">Reference proteome</keyword>
<organism evidence="3 4">
    <name type="scientific">Lomentospora prolificans</name>
    <dbReference type="NCBI Taxonomy" id="41688"/>
    <lineage>
        <taxon>Eukaryota</taxon>
        <taxon>Fungi</taxon>
        <taxon>Dikarya</taxon>
        <taxon>Ascomycota</taxon>
        <taxon>Pezizomycotina</taxon>
        <taxon>Sordariomycetes</taxon>
        <taxon>Hypocreomycetidae</taxon>
        <taxon>Microascales</taxon>
        <taxon>Microascaceae</taxon>
        <taxon>Lomentospora</taxon>
    </lineage>
</organism>
<accession>A0A2N3N3W8</accession>
<dbReference type="AlphaFoldDB" id="A0A2N3N3W8"/>
<evidence type="ECO:0000256" key="1">
    <source>
        <dbReference type="ARBA" id="ARBA00022801"/>
    </source>
</evidence>
<proteinExistence type="predicted"/>
<feature type="domain" description="Alpha/beta hydrolase fold-3" evidence="2">
    <location>
        <begin position="88"/>
        <end position="299"/>
    </location>
</feature>
<keyword evidence="1" id="KW-0378">Hydrolase</keyword>
<sequence>MSSLRYDPEFAAFMAAVPATPEKPVFTNVLDLRAWTDQLLYTIFRMAPTPPTVQSKEFTVPSYDGAGIKVVRYAEAEVLARTEPQPAIVYFHGGGMVACSVDTFGPAIARNASASGVVFFGVDYRLAPEHPAPAGVEDAYAALKYVSDHAAELNIDPKRIALQGDSGGGCIAAGAALLARDRALSPPVAKQILIYPMLDDRTFLDKDAELNKFLTWQYHESVLAWNALLGEDKAGKPEAEVSEYAVPARNKSLRDLPPTYIDVGGLDLFRDENIEYAGRLAKADVEVEFHLWAGLPHGFEGAATTSIVKRVLESRTKAMQSF</sequence>
<dbReference type="PANTHER" id="PTHR48081:SF8">
    <property type="entry name" value="ALPHA_BETA HYDROLASE FOLD-3 DOMAIN-CONTAINING PROTEIN-RELATED"/>
    <property type="match status" value="1"/>
</dbReference>
<dbReference type="STRING" id="41688.A0A2N3N3W8"/>
<dbReference type="InParanoid" id="A0A2N3N3W8"/>
<gene>
    <name evidence="3" type="ORF">jhhlp_005726</name>
</gene>
<evidence type="ECO:0000313" key="3">
    <source>
        <dbReference type="EMBL" id="PKS07126.1"/>
    </source>
</evidence>
<evidence type="ECO:0000259" key="2">
    <source>
        <dbReference type="Pfam" id="PF07859"/>
    </source>
</evidence>
<dbReference type="Pfam" id="PF07859">
    <property type="entry name" value="Abhydrolase_3"/>
    <property type="match status" value="1"/>
</dbReference>
<dbReference type="Proteomes" id="UP000233524">
    <property type="component" value="Unassembled WGS sequence"/>
</dbReference>
<protein>
    <recommendedName>
        <fullName evidence="2">Alpha/beta hydrolase fold-3 domain-containing protein</fullName>
    </recommendedName>
</protein>
<dbReference type="GO" id="GO:0016787">
    <property type="term" value="F:hydrolase activity"/>
    <property type="evidence" value="ECO:0007669"/>
    <property type="project" value="UniProtKB-KW"/>
</dbReference>
<dbReference type="SUPFAM" id="SSF53474">
    <property type="entry name" value="alpha/beta-Hydrolases"/>
    <property type="match status" value="1"/>
</dbReference>
<reference evidence="3 4" key="1">
    <citation type="journal article" date="2017" name="G3 (Bethesda)">
        <title>First Draft Genome Sequence of the Pathogenic Fungus Lomentospora prolificans (Formerly Scedosporium prolificans).</title>
        <authorList>
            <person name="Luo R."/>
            <person name="Zimin A."/>
            <person name="Workman R."/>
            <person name="Fan Y."/>
            <person name="Pertea G."/>
            <person name="Grossman N."/>
            <person name="Wear M.P."/>
            <person name="Jia B."/>
            <person name="Miller H."/>
            <person name="Casadevall A."/>
            <person name="Timp W."/>
            <person name="Zhang S.X."/>
            <person name="Salzberg S.L."/>
        </authorList>
    </citation>
    <scope>NUCLEOTIDE SEQUENCE [LARGE SCALE GENOMIC DNA]</scope>
    <source>
        <strain evidence="3 4">JHH-5317</strain>
    </source>
</reference>
<evidence type="ECO:0000313" key="4">
    <source>
        <dbReference type="Proteomes" id="UP000233524"/>
    </source>
</evidence>
<dbReference type="InterPro" id="IPR029058">
    <property type="entry name" value="AB_hydrolase_fold"/>
</dbReference>
<name>A0A2N3N3W8_9PEZI</name>